<dbReference type="STRING" id="1977878.B9T23_11060"/>
<organism evidence="2 6">
    <name type="scientific">Acinetobacter terrae</name>
    <dbReference type="NCBI Taxonomy" id="2731247"/>
    <lineage>
        <taxon>Bacteria</taxon>
        <taxon>Pseudomonadati</taxon>
        <taxon>Pseudomonadota</taxon>
        <taxon>Gammaproteobacteria</taxon>
        <taxon>Moraxellales</taxon>
        <taxon>Moraxellaceae</taxon>
        <taxon>Acinetobacter</taxon>
        <taxon>Acinetobacter Taxon 24</taxon>
    </lineage>
</organism>
<dbReference type="EMBL" id="JABERL010000077">
    <property type="protein sequence ID" value="NNH79328.1"/>
    <property type="molecule type" value="Genomic_DNA"/>
</dbReference>
<accession>A0A241VFI1</accession>
<dbReference type="EMBL" id="JABERH010000020">
    <property type="protein sequence ID" value="NNH38742.1"/>
    <property type="molecule type" value="Genomic_DNA"/>
</dbReference>
<accession>A0A7Y2RIG2</accession>
<name>A0A241VFI1_9GAMM</name>
<evidence type="ECO:0000313" key="3">
    <source>
        <dbReference type="EMBL" id="NNH89068.1"/>
    </source>
</evidence>
<gene>
    <name evidence="1" type="ORF">HLH11_08790</name>
    <name evidence="3" type="ORF">HLH13_15440</name>
    <name evidence="2" type="ORF">HLH17_17120</name>
</gene>
<dbReference type="Proteomes" id="UP000569202">
    <property type="component" value="Unassembled WGS sequence"/>
</dbReference>
<comment type="caution">
    <text evidence="2">The sequence shown here is derived from an EMBL/GenBank/DDBJ whole genome shotgun (WGS) entry which is preliminary data.</text>
</comment>
<dbReference type="Proteomes" id="UP000546536">
    <property type="component" value="Unassembled WGS sequence"/>
</dbReference>
<evidence type="ECO:0000313" key="2">
    <source>
        <dbReference type="EMBL" id="NNH79328.1"/>
    </source>
</evidence>
<evidence type="ECO:0000313" key="1">
    <source>
        <dbReference type="EMBL" id="NNH38742.1"/>
    </source>
</evidence>
<dbReference type="RefSeq" id="WP_067723715.1">
    <property type="nucleotide sequence ID" value="NZ_JABERG010000033.1"/>
</dbReference>
<evidence type="ECO:0000313" key="6">
    <source>
        <dbReference type="Proteomes" id="UP000569202"/>
    </source>
</evidence>
<accession>A0A7Y2S2F5</accession>
<reference evidence="4 5" key="1">
    <citation type="submission" date="2020-04" db="EMBL/GenBank/DDBJ databases">
        <title>Acinetobacter Taxon 24.</title>
        <authorList>
            <person name="Nemec A."/>
            <person name="Radolfova-Krizova L."/>
            <person name="Higgins P.G."/>
            <person name="Spanelova P."/>
        </authorList>
    </citation>
    <scope>NUCLEOTIDE SEQUENCE [LARGE SCALE GENOMIC DNA]</scope>
    <source>
        <strain evidence="3 5">ANC 4279</strain>
        <strain evidence="1 4">ANC 4280</strain>
        <strain evidence="2 6">ANC 5380</strain>
    </source>
</reference>
<sequence length="77" mass="8934">MSIISVQELDQLIDEAVKEDKGVNKILIGYKLFSHLMKDSEFSEEVTNSALSPTQRKYKKLKIKVTTDEYQLHFKSK</sequence>
<dbReference type="EMBL" id="JABERG010000033">
    <property type="protein sequence ID" value="NNH89068.1"/>
    <property type="molecule type" value="Genomic_DNA"/>
</dbReference>
<dbReference type="AlphaFoldDB" id="A0A241VFI1"/>
<keyword evidence="5" id="KW-1185">Reference proteome</keyword>
<proteinExistence type="predicted"/>
<evidence type="ECO:0000313" key="4">
    <source>
        <dbReference type="Proteomes" id="UP000532147"/>
    </source>
</evidence>
<dbReference type="Proteomes" id="UP000532147">
    <property type="component" value="Unassembled WGS sequence"/>
</dbReference>
<protein>
    <submittedName>
        <fullName evidence="2">Uncharacterized protein</fullName>
    </submittedName>
</protein>
<evidence type="ECO:0000313" key="5">
    <source>
        <dbReference type="Proteomes" id="UP000546536"/>
    </source>
</evidence>